<keyword evidence="4" id="KW-0904">Protein phosphatase</keyword>
<accession>A0A2T8HJZ2</accession>
<dbReference type="SMART" id="SM00226">
    <property type="entry name" value="LMWPc"/>
    <property type="match status" value="1"/>
</dbReference>
<evidence type="ECO:0000256" key="1">
    <source>
        <dbReference type="ARBA" id="ARBA00011063"/>
    </source>
</evidence>
<dbReference type="InterPro" id="IPR036196">
    <property type="entry name" value="Ptyr_pPase_sf"/>
</dbReference>
<comment type="similarity">
    <text evidence="1">Belongs to the low molecular weight phosphotyrosine protein phosphatase family.</text>
</comment>
<reference evidence="7 8" key="1">
    <citation type="submission" date="2018-04" db="EMBL/GenBank/DDBJ databases">
        <title>Sphingobacterium cortibacter sp. nov.</title>
        <authorList>
            <person name="Li Y."/>
        </authorList>
    </citation>
    <scope>NUCLEOTIDE SEQUENCE [LARGE SCALE GENOMIC DNA]</scope>
    <source>
        <strain evidence="7 8">2c-3</strain>
    </source>
</reference>
<gene>
    <name evidence="7" type="ORF">DC487_07245</name>
</gene>
<dbReference type="SUPFAM" id="SSF52788">
    <property type="entry name" value="Phosphotyrosine protein phosphatases I"/>
    <property type="match status" value="1"/>
</dbReference>
<keyword evidence="8" id="KW-1185">Reference proteome</keyword>
<evidence type="ECO:0000259" key="6">
    <source>
        <dbReference type="SMART" id="SM00226"/>
    </source>
</evidence>
<keyword evidence="3" id="KW-0378">Hydrolase</keyword>
<name>A0A2T8HJZ2_9SPHI</name>
<sequence length="152" mass="17449">MKILMVCLGNICRSPLAHGIMQAMIDKEGLDWQVDSAGTGDWHVGQAPDRRSIATAKSYGLDISTQQAQWFQPNMFDRFDKILVMDRQNYRDVIDQAKTDEQRDKVTLFLPEGEVPDPYFDDTMFEPVYDMIAAQAQVLLKTWQSEKQEDKA</sequence>
<feature type="active site" description="Nucleophile" evidence="5">
    <location>
        <position position="7"/>
    </location>
</feature>
<proteinExistence type="inferred from homology"/>
<feature type="active site" description="Nucleophile" evidence="5">
    <location>
        <position position="13"/>
    </location>
</feature>
<protein>
    <recommendedName>
        <fullName evidence="2">protein-tyrosine-phosphatase</fullName>
        <ecNumber evidence="2">3.1.3.48</ecNumber>
    </recommendedName>
</protein>
<dbReference type="EC" id="3.1.3.48" evidence="2"/>
<dbReference type="InterPro" id="IPR050438">
    <property type="entry name" value="LMW_PTPase"/>
</dbReference>
<evidence type="ECO:0000313" key="8">
    <source>
        <dbReference type="Proteomes" id="UP000245627"/>
    </source>
</evidence>
<evidence type="ECO:0000313" key="7">
    <source>
        <dbReference type="EMBL" id="PVH25725.1"/>
    </source>
</evidence>
<dbReference type="EMBL" id="QDKG01000002">
    <property type="protein sequence ID" value="PVH25725.1"/>
    <property type="molecule type" value="Genomic_DNA"/>
</dbReference>
<dbReference type="Pfam" id="PF01451">
    <property type="entry name" value="LMWPc"/>
    <property type="match status" value="1"/>
</dbReference>
<organism evidence="7 8">
    <name type="scientific">Sphingobacterium corticibacter</name>
    <dbReference type="NCBI Taxonomy" id="2171749"/>
    <lineage>
        <taxon>Bacteria</taxon>
        <taxon>Pseudomonadati</taxon>
        <taxon>Bacteroidota</taxon>
        <taxon>Sphingobacteriia</taxon>
        <taxon>Sphingobacteriales</taxon>
        <taxon>Sphingobacteriaceae</taxon>
        <taxon>Sphingobacterium</taxon>
    </lineage>
</organism>
<dbReference type="OrthoDB" id="9784339at2"/>
<dbReference type="InterPro" id="IPR023485">
    <property type="entry name" value="Ptyr_pPase"/>
</dbReference>
<dbReference type="PANTHER" id="PTHR11717">
    <property type="entry name" value="LOW MOLECULAR WEIGHT PROTEIN TYROSINE PHOSPHATASE"/>
    <property type="match status" value="1"/>
</dbReference>
<dbReference type="CDD" id="cd16343">
    <property type="entry name" value="LMWPTP"/>
    <property type="match status" value="1"/>
</dbReference>
<dbReference type="InterPro" id="IPR017867">
    <property type="entry name" value="Tyr_phospatase_low_mol_wt"/>
</dbReference>
<dbReference type="PANTHER" id="PTHR11717:SF7">
    <property type="entry name" value="LOW MOLECULAR WEIGHT PHOSPHOTYROSINE PROTEIN PHOSPHATASE"/>
    <property type="match status" value="1"/>
</dbReference>
<dbReference type="Gene3D" id="3.40.50.2300">
    <property type="match status" value="1"/>
</dbReference>
<dbReference type="GO" id="GO:0004725">
    <property type="term" value="F:protein tyrosine phosphatase activity"/>
    <property type="evidence" value="ECO:0007669"/>
    <property type="project" value="UniProtKB-EC"/>
</dbReference>
<evidence type="ECO:0000256" key="3">
    <source>
        <dbReference type="ARBA" id="ARBA00022801"/>
    </source>
</evidence>
<feature type="active site" description="Proton donor" evidence="5">
    <location>
        <position position="117"/>
    </location>
</feature>
<dbReference type="Proteomes" id="UP000245627">
    <property type="component" value="Unassembled WGS sequence"/>
</dbReference>
<evidence type="ECO:0000256" key="4">
    <source>
        <dbReference type="ARBA" id="ARBA00022912"/>
    </source>
</evidence>
<dbReference type="AlphaFoldDB" id="A0A2T8HJZ2"/>
<dbReference type="PRINTS" id="PR00719">
    <property type="entry name" value="LMWPTPASE"/>
</dbReference>
<comment type="caution">
    <text evidence="7">The sequence shown here is derived from an EMBL/GenBank/DDBJ whole genome shotgun (WGS) entry which is preliminary data.</text>
</comment>
<evidence type="ECO:0000256" key="2">
    <source>
        <dbReference type="ARBA" id="ARBA00013064"/>
    </source>
</evidence>
<feature type="domain" description="Phosphotyrosine protein phosphatase I" evidence="6">
    <location>
        <begin position="1"/>
        <end position="142"/>
    </location>
</feature>
<dbReference type="RefSeq" id="WP_116775297.1">
    <property type="nucleotide sequence ID" value="NZ_QDKG01000002.1"/>
</dbReference>
<evidence type="ECO:0000256" key="5">
    <source>
        <dbReference type="PIRSR" id="PIRSR617867-1"/>
    </source>
</evidence>